<dbReference type="EMBL" id="LFCV01000171">
    <property type="protein sequence ID" value="KMJ43567.1"/>
    <property type="molecule type" value="Genomic_DNA"/>
</dbReference>
<dbReference type="GO" id="GO:0004803">
    <property type="term" value="F:transposase activity"/>
    <property type="evidence" value="ECO:0007669"/>
    <property type="project" value="InterPro"/>
</dbReference>
<dbReference type="InterPro" id="IPR014735">
    <property type="entry name" value="Transposase_Tn5-like_N"/>
</dbReference>
<sequence length="460" mass="53132">MFSTDAEQWAKETFQYADLGDSRRTKRLIKLTSSLANHLGESLVQSLKSPADIEAAYRFTRNQAINPQAIAEAGFAATAEQVKHYDCLLALEDTTSLEFLHPTVRDEMGHTTSNKHSRGMHAHSVLLFAPDKQQVVGLIEQARWTRDLQAYGQNQYHASRAYKDKESYKWERASRAMEARLGADMRKVISVCDREADIIEYLTYKVSNHQRFVVRSMQSRRIEESTDKLYHYSGALVYADMRTVQVRQKGGRKARDAHCEVRYAAVTVKIPANKIGDSVPLYYVGCQETGNHDGLSWHILTSEPVKTKEDAKRILDYYEKRWLIEEFHKAWKSGGTQVEELRMQSKENLERMVVILAFIAVRLHQLRYLGLNKEEAEKQSCEMILSPLAWKLLWSKQNKSKPPKKAPSLYWAYINLGKLAGWYDSKRNGRVGWERLWEGWFILQTLLEGYLLAQSLELEM</sequence>
<evidence type="ECO:0000313" key="3">
    <source>
        <dbReference type="EMBL" id="KMJ43567.1"/>
    </source>
</evidence>
<dbReference type="PATRIC" id="fig|880157.4.peg.4089"/>
<dbReference type="NCBIfam" id="NF033590">
    <property type="entry name" value="transpos_IS4_3"/>
    <property type="match status" value="1"/>
</dbReference>
<feature type="domain" description="Transposase IS4-like" evidence="1">
    <location>
        <begin position="232"/>
        <end position="360"/>
    </location>
</feature>
<feature type="domain" description="Transposase Tn5-like N-terminal" evidence="2">
    <location>
        <begin position="7"/>
        <end position="65"/>
    </location>
</feature>
<reference evidence="3 4" key="1">
    <citation type="submission" date="2015-06" db="EMBL/GenBank/DDBJ databases">
        <title>Draft Whole-Genome Sequence of the Entomopathogenic Bacterium Xenorhabdus khoisanae.</title>
        <authorList>
            <person name="Naidoo S."/>
            <person name="Featherston J."/>
            <person name="Gray V.M."/>
        </authorList>
    </citation>
    <scope>NUCLEOTIDE SEQUENCE [LARGE SCALE GENOMIC DNA]</scope>
    <source>
        <strain evidence="3 4">MCB</strain>
    </source>
</reference>
<dbReference type="InterPro" id="IPR014737">
    <property type="entry name" value="Transposase_Tn5-like_C"/>
</dbReference>
<dbReference type="PANTHER" id="PTHR37319:SF1">
    <property type="entry name" value="TRANSPOSASE TN5 DIMERISATION DOMAIN-CONTAINING PROTEIN"/>
    <property type="match status" value="1"/>
</dbReference>
<dbReference type="Pfam" id="PF01609">
    <property type="entry name" value="DDE_Tnp_1"/>
    <property type="match status" value="1"/>
</dbReference>
<dbReference type="Gene3D" id="1.10.246.40">
    <property type="entry name" value="Tn5 transposase, domain 1"/>
    <property type="match status" value="1"/>
</dbReference>
<proteinExistence type="predicted"/>
<dbReference type="OrthoDB" id="6448153at2"/>
<dbReference type="InterPro" id="IPR002559">
    <property type="entry name" value="Transposase_11"/>
</dbReference>
<dbReference type="Pfam" id="PF14706">
    <property type="entry name" value="Tnp_DNA_bind"/>
    <property type="match status" value="1"/>
</dbReference>
<gene>
    <name evidence="3" type="ORF">AB204_19010</name>
</gene>
<protein>
    <submittedName>
        <fullName evidence="3">Transposase</fullName>
    </submittedName>
</protein>
<organism evidence="3 4">
    <name type="scientific">Xenorhabdus khoisanae</name>
    <dbReference type="NCBI Taxonomy" id="880157"/>
    <lineage>
        <taxon>Bacteria</taxon>
        <taxon>Pseudomonadati</taxon>
        <taxon>Pseudomonadota</taxon>
        <taxon>Gammaproteobacteria</taxon>
        <taxon>Enterobacterales</taxon>
        <taxon>Morganellaceae</taxon>
        <taxon>Xenorhabdus</taxon>
    </lineage>
</organism>
<evidence type="ECO:0000259" key="2">
    <source>
        <dbReference type="Pfam" id="PF14706"/>
    </source>
</evidence>
<dbReference type="GO" id="GO:0006313">
    <property type="term" value="P:DNA transposition"/>
    <property type="evidence" value="ECO:0007669"/>
    <property type="project" value="InterPro"/>
</dbReference>
<evidence type="ECO:0000259" key="1">
    <source>
        <dbReference type="Pfam" id="PF01609"/>
    </source>
</evidence>
<dbReference type="GO" id="GO:0003677">
    <property type="term" value="F:DNA binding"/>
    <property type="evidence" value="ECO:0007669"/>
    <property type="project" value="InterPro"/>
</dbReference>
<dbReference type="Proteomes" id="UP000036277">
    <property type="component" value="Unassembled WGS sequence"/>
</dbReference>
<dbReference type="InterPro" id="IPR054836">
    <property type="entry name" value="Tn5_transposase"/>
</dbReference>
<accession>A0A0J5FNQ1</accession>
<dbReference type="Gene3D" id="1.10.740.10">
    <property type="entry name" value="Transferase Inhibitor Protein From Tn5, Chain"/>
    <property type="match status" value="1"/>
</dbReference>
<comment type="caution">
    <text evidence="3">The sequence shown here is derived from an EMBL/GenBank/DDBJ whole genome shotgun (WGS) entry which is preliminary data.</text>
</comment>
<dbReference type="SUPFAM" id="SSF53098">
    <property type="entry name" value="Ribonuclease H-like"/>
    <property type="match status" value="1"/>
</dbReference>
<dbReference type="RefSeq" id="WP_047964947.1">
    <property type="nucleotide sequence ID" value="NZ_CAWMBG010000171.1"/>
</dbReference>
<dbReference type="PANTHER" id="PTHR37319">
    <property type="entry name" value="TRANSPOSASE"/>
    <property type="match status" value="1"/>
</dbReference>
<dbReference type="Gene3D" id="3.90.350.10">
    <property type="entry name" value="Transposase Inhibitor Protein From Tn5, Chain A, domain 1"/>
    <property type="match status" value="1"/>
</dbReference>
<dbReference type="InterPro" id="IPR038215">
    <property type="entry name" value="TN5-like_N_sf"/>
</dbReference>
<dbReference type="AlphaFoldDB" id="A0A0J5FNQ1"/>
<keyword evidence="4" id="KW-1185">Reference proteome</keyword>
<dbReference type="InterPro" id="IPR012337">
    <property type="entry name" value="RNaseH-like_sf"/>
</dbReference>
<name>A0A0J5FNQ1_9GAMM</name>
<dbReference type="InterPro" id="IPR047768">
    <property type="entry name" value="Tn5p-like"/>
</dbReference>
<evidence type="ECO:0000313" key="4">
    <source>
        <dbReference type="Proteomes" id="UP000036277"/>
    </source>
</evidence>